<dbReference type="InterPro" id="IPR002645">
    <property type="entry name" value="STAS_dom"/>
</dbReference>
<evidence type="ECO:0000259" key="1">
    <source>
        <dbReference type="PROSITE" id="PS50801"/>
    </source>
</evidence>
<evidence type="ECO:0000313" key="2">
    <source>
        <dbReference type="EMBL" id="QVI62911.1"/>
    </source>
</evidence>
<dbReference type="InterPro" id="IPR036513">
    <property type="entry name" value="STAS_dom_sf"/>
</dbReference>
<organism evidence="2 3">
    <name type="scientific">Cellulomonas wangleii</name>
    <dbReference type="NCBI Taxonomy" id="2816956"/>
    <lineage>
        <taxon>Bacteria</taxon>
        <taxon>Bacillati</taxon>
        <taxon>Actinomycetota</taxon>
        <taxon>Actinomycetes</taxon>
        <taxon>Micrococcales</taxon>
        <taxon>Cellulomonadaceae</taxon>
        <taxon>Cellulomonas</taxon>
    </lineage>
</organism>
<accession>A0ABX8D6Y3</accession>
<protein>
    <submittedName>
        <fullName evidence="2">STAS domain-containing protein</fullName>
    </submittedName>
</protein>
<name>A0ABX8D6Y3_9CELL</name>
<dbReference type="Proteomes" id="UP000677804">
    <property type="component" value="Chromosome"/>
</dbReference>
<gene>
    <name evidence="2" type="ORF">KG103_02960</name>
</gene>
<proteinExistence type="predicted"/>
<dbReference type="EMBL" id="CP074405">
    <property type="protein sequence ID" value="QVI62911.1"/>
    <property type="molecule type" value="Genomic_DNA"/>
</dbReference>
<sequence length="115" mass="12068">MSSHTPSTSSITVRRDSTAVVVHLSGEIDISLRDEARDALAEIAEAGLPVVVDLAEVRLLGAPGIAFLLQCERICVESGVGYGVRDVPAVVARLLDVLGLGSVLHRDGSRMSMSS</sequence>
<dbReference type="SUPFAM" id="SSF52091">
    <property type="entry name" value="SpoIIaa-like"/>
    <property type="match status" value="1"/>
</dbReference>
<dbReference type="RefSeq" id="WP_207340392.1">
    <property type="nucleotide sequence ID" value="NZ_CP074405.1"/>
</dbReference>
<dbReference type="Gene3D" id="3.30.750.24">
    <property type="entry name" value="STAS domain"/>
    <property type="match status" value="1"/>
</dbReference>
<evidence type="ECO:0000313" key="3">
    <source>
        <dbReference type="Proteomes" id="UP000677804"/>
    </source>
</evidence>
<keyword evidence="3" id="KW-1185">Reference proteome</keyword>
<feature type="domain" description="STAS" evidence="1">
    <location>
        <begin position="9"/>
        <end position="115"/>
    </location>
</feature>
<dbReference type="PROSITE" id="PS50801">
    <property type="entry name" value="STAS"/>
    <property type="match status" value="1"/>
</dbReference>
<dbReference type="Pfam" id="PF13466">
    <property type="entry name" value="STAS_2"/>
    <property type="match status" value="1"/>
</dbReference>
<dbReference type="CDD" id="cd07043">
    <property type="entry name" value="STAS_anti-anti-sigma_factors"/>
    <property type="match status" value="1"/>
</dbReference>
<reference evidence="2 3" key="1">
    <citation type="submission" date="2021-05" db="EMBL/GenBank/DDBJ databases">
        <title>Novel species in genus Cellulomonas.</title>
        <authorList>
            <person name="Zhang G."/>
        </authorList>
    </citation>
    <scope>NUCLEOTIDE SEQUENCE [LARGE SCALE GENOMIC DNA]</scope>
    <source>
        <strain evidence="3">zg-ZUI222</strain>
    </source>
</reference>
<dbReference type="InterPro" id="IPR058548">
    <property type="entry name" value="MlaB-like_STAS"/>
</dbReference>